<accession>A0A7W9KPP6</accession>
<dbReference type="AlphaFoldDB" id="A0A7W9KPP6"/>
<evidence type="ECO:0000256" key="3">
    <source>
        <dbReference type="SAM" id="SignalP"/>
    </source>
</evidence>
<gene>
    <name evidence="4" type="ORF">BJ998_007344</name>
</gene>
<feature type="transmembrane region" description="Helical" evidence="2">
    <location>
        <begin position="209"/>
        <end position="229"/>
    </location>
</feature>
<sequence length="237" mass="23346">MVKSGLFRTITAVLLTAGAALAASGVAAAATDTPPSSGDDRAVVYSGNAVTCDQAHLPGGIVQVTSTVDATNTYITVTGVPGGVTVTGIVVKGSDGFNVYLPGKLGALPWSNLHSPIAGNSGKPATISHWFACGTETTSSTSKTTSSTSKTSTTSTTSKTSTTSNTTTTAPGSSTTTTTTVTTTTAAGVATTTTTSAGTAPLAFTGFSGGWLVIIAAALLLGGAALIAIPKLRARRR</sequence>
<reference evidence="4 5" key="1">
    <citation type="submission" date="2020-08" db="EMBL/GenBank/DDBJ databases">
        <title>Sequencing the genomes of 1000 actinobacteria strains.</title>
        <authorList>
            <person name="Klenk H.-P."/>
        </authorList>
    </citation>
    <scope>NUCLEOTIDE SEQUENCE [LARGE SCALE GENOMIC DNA]</scope>
    <source>
        <strain evidence="4 5">DSM 43851</strain>
    </source>
</reference>
<proteinExistence type="predicted"/>
<dbReference type="EMBL" id="JACHIR010000001">
    <property type="protein sequence ID" value="MBB5896148.1"/>
    <property type="molecule type" value="Genomic_DNA"/>
</dbReference>
<keyword evidence="2" id="KW-0472">Membrane</keyword>
<evidence type="ECO:0008006" key="6">
    <source>
        <dbReference type="Google" id="ProtNLM"/>
    </source>
</evidence>
<feature type="signal peptide" evidence="3">
    <location>
        <begin position="1"/>
        <end position="29"/>
    </location>
</feature>
<name>A0A7W9KPP6_9PSEU</name>
<comment type="caution">
    <text evidence="4">The sequence shown here is derived from an EMBL/GenBank/DDBJ whole genome shotgun (WGS) entry which is preliminary data.</text>
</comment>
<dbReference type="RefSeq" id="WP_184867850.1">
    <property type="nucleotide sequence ID" value="NZ_BAAAWY010000023.1"/>
</dbReference>
<keyword evidence="2" id="KW-0812">Transmembrane</keyword>
<feature type="region of interest" description="Disordered" evidence="1">
    <location>
        <begin position="136"/>
        <end position="180"/>
    </location>
</feature>
<feature type="chain" id="PRO_5031430652" description="Gram-positive cocci surface proteins LPxTG domain-containing protein" evidence="3">
    <location>
        <begin position="30"/>
        <end position="237"/>
    </location>
</feature>
<evidence type="ECO:0000256" key="2">
    <source>
        <dbReference type="SAM" id="Phobius"/>
    </source>
</evidence>
<organism evidence="4 5">
    <name type="scientific">Kutzneria kofuensis</name>
    <dbReference type="NCBI Taxonomy" id="103725"/>
    <lineage>
        <taxon>Bacteria</taxon>
        <taxon>Bacillati</taxon>
        <taxon>Actinomycetota</taxon>
        <taxon>Actinomycetes</taxon>
        <taxon>Pseudonocardiales</taxon>
        <taxon>Pseudonocardiaceae</taxon>
        <taxon>Kutzneria</taxon>
    </lineage>
</organism>
<keyword evidence="3" id="KW-0732">Signal</keyword>
<evidence type="ECO:0000313" key="5">
    <source>
        <dbReference type="Proteomes" id="UP000585638"/>
    </source>
</evidence>
<keyword evidence="5" id="KW-1185">Reference proteome</keyword>
<keyword evidence="2" id="KW-1133">Transmembrane helix</keyword>
<dbReference type="Proteomes" id="UP000585638">
    <property type="component" value="Unassembled WGS sequence"/>
</dbReference>
<protein>
    <recommendedName>
        <fullName evidence="6">Gram-positive cocci surface proteins LPxTG domain-containing protein</fullName>
    </recommendedName>
</protein>
<evidence type="ECO:0000256" key="1">
    <source>
        <dbReference type="SAM" id="MobiDB-lite"/>
    </source>
</evidence>
<feature type="compositionally biased region" description="Low complexity" evidence="1">
    <location>
        <begin position="137"/>
        <end position="180"/>
    </location>
</feature>
<evidence type="ECO:0000313" key="4">
    <source>
        <dbReference type="EMBL" id="MBB5896148.1"/>
    </source>
</evidence>